<evidence type="ECO:0000256" key="1">
    <source>
        <dbReference type="ARBA" id="ARBA00022729"/>
    </source>
</evidence>
<dbReference type="EMBL" id="DUFJ01000071">
    <property type="protein sequence ID" value="HIH33264.1"/>
    <property type="molecule type" value="Genomic_DNA"/>
</dbReference>
<accession>A0A7J4KU92</accession>
<dbReference type="PROSITE" id="PS51257">
    <property type="entry name" value="PROKAR_LIPOPROTEIN"/>
    <property type="match status" value="1"/>
</dbReference>
<dbReference type="SUPFAM" id="SSF53822">
    <property type="entry name" value="Periplasmic binding protein-like I"/>
    <property type="match status" value="1"/>
</dbReference>
<evidence type="ECO:0000313" key="3">
    <source>
        <dbReference type="EMBL" id="HIH33264.1"/>
    </source>
</evidence>
<proteinExistence type="predicted"/>
<evidence type="ECO:0000313" key="4">
    <source>
        <dbReference type="Proteomes" id="UP000527315"/>
    </source>
</evidence>
<feature type="domain" description="Leucine-binding protein" evidence="2">
    <location>
        <begin position="28"/>
        <end position="343"/>
    </location>
</feature>
<keyword evidence="1" id="KW-0732">Signal</keyword>
<name>A0A7J4KU92_9ARCH</name>
<dbReference type="InterPro" id="IPR051010">
    <property type="entry name" value="BCAA_transport"/>
</dbReference>
<dbReference type="PANTHER" id="PTHR30483:SF6">
    <property type="entry name" value="PERIPLASMIC BINDING PROTEIN OF ABC TRANSPORTER FOR NATURAL AMINO ACIDS"/>
    <property type="match status" value="1"/>
</dbReference>
<organism evidence="3 4">
    <name type="scientific">Candidatus Iainarchaeum sp</name>
    <dbReference type="NCBI Taxonomy" id="3101447"/>
    <lineage>
        <taxon>Archaea</taxon>
        <taxon>Candidatus Iainarchaeota</taxon>
        <taxon>Candidatus Iainarchaeia</taxon>
        <taxon>Candidatus Iainarchaeales</taxon>
        <taxon>Candidatus Iainarchaeaceae</taxon>
        <taxon>Candidatus Iainarchaeum</taxon>
    </lineage>
</organism>
<gene>
    <name evidence="3" type="ORF">HA227_03350</name>
</gene>
<protein>
    <submittedName>
        <fullName evidence="3">Amino acid ABC transporter substrate-binding protein</fullName>
    </submittedName>
</protein>
<dbReference type="Gene3D" id="3.40.50.2300">
    <property type="match status" value="2"/>
</dbReference>
<dbReference type="AlphaFoldDB" id="A0A7J4KU92"/>
<dbReference type="InterPro" id="IPR028081">
    <property type="entry name" value="Leu-bd"/>
</dbReference>
<reference evidence="4" key="1">
    <citation type="journal article" date="2020" name="bioRxiv">
        <title>A rank-normalized archaeal taxonomy based on genome phylogeny resolves widespread incomplete and uneven classifications.</title>
        <authorList>
            <person name="Rinke C."/>
            <person name="Chuvochina M."/>
            <person name="Mussig A.J."/>
            <person name="Chaumeil P.-A."/>
            <person name="Waite D.W."/>
            <person name="Whitman W.B."/>
            <person name="Parks D.H."/>
            <person name="Hugenholtz P."/>
        </authorList>
    </citation>
    <scope>NUCLEOTIDE SEQUENCE [LARGE SCALE GENOMIC DNA]</scope>
</reference>
<comment type="caution">
    <text evidence="3">The sequence shown here is derived from an EMBL/GenBank/DDBJ whole genome shotgun (WGS) entry which is preliminary data.</text>
</comment>
<dbReference type="PANTHER" id="PTHR30483">
    <property type="entry name" value="LEUCINE-SPECIFIC-BINDING PROTEIN"/>
    <property type="match status" value="1"/>
</dbReference>
<evidence type="ECO:0000259" key="2">
    <source>
        <dbReference type="Pfam" id="PF13458"/>
    </source>
</evidence>
<dbReference type="Proteomes" id="UP000527315">
    <property type="component" value="Unassembled WGS sequence"/>
</dbReference>
<dbReference type="InterPro" id="IPR028082">
    <property type="entry name" value="Peripla_BP_I"/>
</dbReference>
<dbReference type="Pfam" id="PF13458">
    <property type="entry name" value="Peripla_BP_6"/>
    <property type="match status" value="1"/>
</dbReference>
<sequence>MMKKIFVALMIFLFLLLGCVQPQEQPKKIKVAVVIPLTGAVAFTGEDFLNGMLLAKDKINSNVELYIEDSQSNAKDGISAARKILDTEDIDIVVSLQSAVVVPLVGIADEYKKPLIATAISQNEFTQKSKNAFRIFPSAGQEAALQADFANKKGFKRVSLLTISDEYGASMKEQFKKNFKGEIIHEETFAAGDTDFRTILQKLSDSEVIYFAGYIPHYVALFRQREELGKDITILSNLITVSAAVKSQVGDLLDNTYATIPESMLANEKTKEFVEEYTKKYGKNPDWGAPFGYDIMLVLDAIQKNSKKPTEALHEISVEGLNGTISFDENREAYVQLTIVQARKGIIEKAS</sequence>